<evidence type="ECO:0000313" key="3">
    <source>
        <dbReference type="Proteomes" id="UP000887572"/>
    </source>
</evidence>
<name>A0A914GV54_GLORO</name>
<dbReference type="Pfam" id="PF07707">
    <property type="entry name" value="BACK"/>
    <property type="match status" value="1"/>
</dbReference>
<dbReference type="InterPro" id="IPR011705">
    <property type="entry name" value="BACK"/>
</dbReference>
<dbReference type="PANTHER" id="PTHR45774:SF3">
    <property type="entry name" value="BTB (POZ) DOMAIN-CONTAINING 2B-RELATED"/>
    <property type="match status" value="1"/>
</dbReference>
<dbReference type="Proteomes" id="UP000887572">
    <property type="component" value="Unplaced"/>
</dbReference>
<evidence type="ECO:0000313" key="4">
    <source>
        <dbReference type="WBParaSite" id="Gr19_v10_g11472.t1"/>
    </source>
</evidence>
<keyword evidence="3" id="KW-1185">Reference proteome</keyword>
<protein>
    <submittedName>
        <fullName evidence="4">BACK domain-containing protein</fullName>
    </submittedName>
</protein>
<evidence type="ECO:0000256" key="1">
    <source>
        <dbReference type="SAM" id="MobiDB-lite"/>
    </source>
</evidence>
<sequence>MGCILVFIYVDDVSGLNGDNAIAVLYAANKYDLPELVDWCLTFPISKLSNIFLAFDQTRFLGEEAFACCCLEHIDLNADALILSEAFLQSDQKLLCEILDRDELMISEEITIWNAALRWADEKCRQNGKEPSAANRRAMLGPALFKIRFPLISQEDFENIVPSGVLTDAELVSILQHYSRPDCALPKPYQLKFPTNGRAGTNSENEQKTWSKVSKGCTLNVSSVCPRLKERCLTDGGKPADCSACTGVECNAKISPEVVWCWNGTVDDDKQAFIQLKCKLLFVALRWGRKFAAVPKQRLSTLSKLWEMKLPFDEFGQTACKALNGTISRKLCDGNWCNAEQGQTEPGHTEPGHTEPGHTEPGHTEPGHTEPGHTEPTEPGHTESGHTEPGHTEPTEPGHTESGHTEPESGHTEPGQHRVRNGVFVAVPSPTLSTIAHSLFFHSATAALFTVRAFFFRIEHQFSSNFHIFDDGKI</sequence>
<evidence type="ECO:0000259" key="2">
    <source>
        <dbReference type="SMART" id="SM00875"/>
    </source>
</evidence>
<feature type="compositionally biased region" description="Basic and acidic residues" evidence="1">
    <location>
        <begin position="347"/>
        <end position="416"/>
    </location>
</feature>
<reference evidence="4" key="1">
    <citation type="submission" date="2022-11" db="UniProtKB">
        <authorList>
            <consortium name="WormBaseParasite"/>
        </authorList>
    </citation>
    <scope>IDENTIFICATION</scope>
</reference>
<organism evidence="3 4">
    <name type="scientific">Globodera rostochiensis</name>
    <name type="common">Golden nematode worm</name>
    <name type="synonym">Heterodera rostochiensis</name>
    <dbReference type="NCBI Taxonomy" id="31243"/>
    <lineage>
        <taxon>Eukaryota</taxon>
        <taxon>Metazoa</taxon>
        <taxon>Ecdysozoa</taxon>
        <taxon>Nematoda</taxon>
        <taxon>Chromadorea</taxon>
        <taxon>Rhabditida</taxon>
        <taxon>Tylenchina</taxon>
        <taxon>Tylenchomorpha</taxon>
        <taxon>Tylenchoidea</taxon>
        <taxon>Heteroderidae</taxon>
        <taxon>Heteroderinae</taxon>
        <taxon>Globodera</taxon>
    </lineage>
</organism>
<accession>A0A914GV54</accession>
<feature type="domain" description="BACK" evidence="2">
    <location>
        <begin position="52"/>
        <end position="162"/>
    </location>
</feature>
<proteinExistence type="predicted"/>
<dbReference type="AlphaFoldDB" id="A0A914GV54"/>
<dbReference type="Gene3D" id="1.25.40.420">
    <property type="match status" value="1"/>
</dbReference>
<feature type="region of interest" description="Disordered" evidence="1">
    <location>
        <begin position="341"/>
        <end position="418"/>
    </location>
</feature>
<dbReference type="PANTHER" id="PTHR45774">
    <property type="entry name" value="BTB/POZ DOMAIN-CONTAINING"/>
    <property type="match status" value="1"/>
</dbReference>
<dbReference type="WBParaSite" id="Gr19_v10_g11472.t1">
    <property type="protein sequence ID" value="Gr19_v10_g11472.t1"/>
    <property type="gene ID" value="Gr19_v10_g11472"/>
</dbReference>
<dbReference type="SMART" id="SM00875">
    <property type="entry name" value="BACK"/>
    <property type="match status" value="1"/>
</dbReference>